<dbReference type="RefSeq" id="WP_134750732.1">
    <property type="nucleotide sequence ID" value="NZ_MYFO02000001.1"/>
</dbReference>
<comment type="caution">
    <text evidence="5">The sequence shown here is derived from an EMBL/GenBank/DDBJ whole genome shotgun (WGS) entry which is preliminary data.</text>
</comment>
<dbReference type="OrthoDB" id="2465982at2"/>
<keyword evidence="6" id="KW-1185">Reference proteome</keyword>
<name>A0A4Y8Q801_9BACL</name>
<keyword evidence="4" id="KW-0812">Transmembrane</keyword>
<protein>
    <submittedName>
        <fullName evidence="5">Uncharacterized protein</fullName>
    </submittedName>
</protein>
<dbReference type="PROSITE" id="PS50005">
    <property type="entry name" value="TPR"/>
    <property type="match status" value="2"/>
</dbReference>
<reference evidence="5 6" key="1">
    <citation type="submission" date="2017-03" db="EMBL/GenBank/DDBJ databases">
        <title>Isolation of Levoglucosan Utilizing Bacteria.</title>
        <authorList>
            <person name="Arya A.S."/>
        </authorList>
    </citation>
    <scope>NUCLEOTIDE SEQUENCE [LARGE SCALE GENOMIC DNA]</scope>
    <source>
        <strain evidence="5 6">MEC069</strain>
    </source>
</reference>
<dbReference type="Pfam" id="PF14559">
    <property type="entry name" value="TPR_19"/>
    <property type="match status" value="2"/>
</dbReference>
<dbReference type="AlphaFoldDB" id="A0A4Y8Q801"/>
<accession>A0A4Y8Q801</accession>
<evidence type="ECO:0000256" key="4">
    <source>
        <dbReference type="SAM" id="Phobius"/>
    </source>
</evidence>
<dbReference type="Pfam" id="PF13181">
    <property type="entry name" value="TPR_8"/>
    <property type="match status" value="1"/>
</dbReference>
<dbReference type="SMART" id="SM00028">
    <property type="entry name" value="TPR"/>
    <property type="match status" value="4"/>
</dbReference>
<dbReference type="PANTHER" id="PTHR44858:SF1">
    <property type="entry name" value="UDP-N-ACETYLGLUCOSAMINE--PEPTIDE N-ACETYLGLUCOSAMINYLTRANSFERASE SPINDLY-RELATED"/>
    <property type="match status" value="1"/>
</dbReference>
<dbReference type="EMBL" id="MYFO01000005">
    <property type="protein sequence ID" value="TFE90208.1"/>
    <property type="molecule type" value="Genomic_DNA"/>
</dbReference>
<gene>
    <name evidence="5" type="ORF">B5M42_05940</name>
</gene>
<dbReference type="SUPFAM" id="SSF48452">
    <property type="entry name" value="TPR-like"/>
    <property type="match status" value="1"/>
</dbReference>
<sequence length="346" mass="39527">MTLTQTNRIPAIEHYLHIKRYPRALELIDQGLAEQPQHAELHFLAARAYYCLDEWEEAETHLQEAFKLGYPPTEIHYLSGHMYTESGQWSKAERAFLDGLHLSPNNPRLHAAYGALLIQTGHRPQGLALIRQAERLDPEDPEVLRHRLYGEIARNHNQTKLLTLHKYMQNSTDQSNALIQMGLTAHFSGDHRTAKEHFRDAYAMNPTNSRMLDNLRLLEYRANPLLFPLSLSDKIGGIPFLWLTLACCLLILHPFYPKVAYGGLIGAAALALYLYLAKAAVLIHQDARDSSLPYWQGCLRSPVILRVLSDFLLLIAVLLIYIPGVWVLIGIARMFLLKTIRKRENQ</sequence>
<organism evidence="5 6">
    <name type="scientific">Paenibacillus athensensis</name>
    <dbReference type="NCBI Taxonomy" id="1967502"/>
    <lineage>
        <taxon>Bacteria</taxon>
        <taxon>Bacillati</taxon>
        <taxon>Bacillota</taxon>
        <taxon>Bacilli</taxon>
        <taxon>Bacillales</taxon>
        <taxon>Paenibacillaceae</taxon>
        <taxon>Paenibacillus</taxon>
    </lineage>
</organism>
<evidence type="ECO:0000256" key="1">
    <source>
        <dbReference type="ARBA" id="ARBA00022737"/>
    </source>
</evidence>
<feature type="transmembrane region" description="Helical" evidence="4">
    <location>
        <begin position="235"/>
        <end position="252"/>
    </location>
</feature>
<dbReference type="PANTHER" id="PTHR44858">
    <property type="entry name" value="TETRATRICOPEPTIDE REPEAT PROTEIN 6"/>
    <property type="match status" value="1"/>
</dbReference>
<feature type="transmembrane region" description="Helical" evidence="4">
    <location>
        <begin position="311"/>
        <end position="336"/>
    </location>
</feature>
<feature type="transmembrane region" description="Helical" evidence="4">
    <location>
        <begin position="259"/>
        <end position="276"/>
    </location>
</feature>
<dbReference type="InterPro" id="IPR019734">
    <property type="entry name" value="TPR_rpt"/>
</dbReference>
<evidence type="ECO:0000256" key="2">
    <source>
        <dbReference type="ARBA" id="ARBA00022803"/>
    </source>
</evidence>
<dbReference type="GO" id="GO:0009279">
    <property type="term" value="C:cell outer membrane"/>
    <property type="evidence" value="ECO:0007669"/>
    <property type="project" value="TreeGrafter"/>
</dbReference>
<dbReference type="GO" id="GO:0046813">
    <property type="term" value="P:receptor-mediated virion attachment to host cell"/>
    <property type="evidence" value="ECO:0007669"/>
    <property type="project" value="TreeGrafter"/>
</dbReference>
<dbReference type="Proteomes" id="UP000298246">
    <property type="component" value="Unassembled WGS sequence"/>
</dbReference>
<feature type="repeat" description="TPR" evidence="3">
    <location>
        <begin position="73"/>
        <end position="106"/>
    </location>
</feature>
<dbReference type="Gene3D" id="1.25.40.10">
    <property type="entry name" value="Tetratricopeptide repeat domain"/>
    <property type="match status" value="1"/>
</dbReference>
<keyword evidence="2 3" id="KW-0802">TPR repeat</keyword>
<keyword evidence="1" id="KW-0677">Repeat</keyword>
<evidence type="ECO:0000313" key="6">
    <source>
        <dbReference type="Proteomes" id="UP000298246"/>
    </source>
</evidence>
<dbReference type="InterPro" id="IPR011990">
    <property type="entry name" value="TPR-like_helical_dom_sf"/>
</dbReference>
<keyword evidence="4" id="KW-1133">Transmembrane helix</keyword>
<proteinExistence type="predicted"/>
<dbReference type="InterPro" id="IPR050498">
    <property type="entry name" value="Ycf3"/>
</dbReference>
<evidence type="ECO:0000313" key="5">
    <source>
        <dbReference type="EMBL" id="TFE90208.1"/>
    </source>
</evidence>
<keyword evidence="4" id="KW-0472">Membrane</keyword>
<evidence type="ECO:0000256" key="3">
    <source>
        <dbReference type="PROSITE-ProRule" id="PRU00339"/>
    </source>
</evidence>
<feature type="repeat" description="TPR" evidence="3">
    <location>
        <begin position="175"/>
        <end position="208"/>
    </location>
</feature>